<dbReference type="AlphaFoldDB" id="L8WZ63"/>
<dbReference type="EMBL" id="AFRT01000570">
    <property type="protein sequence ID" value="ELU43366.1"/>
    <property type="molecule type" value="Genomic_DNA"/>
</dbReference>
<gene>
    <name evidence="1" type="ORF">AG1IA_02600</name>
</gene>
<evidence type="ECO:0000313" key="2">
    <source>
        <dbReference type="Proteomes" id="UP000011668"/>
    </source>
</evidence>
<organism evidence="1 2">
    <name type="scientific">Thanatephorus cucumeris (strain AG1-IA)</name>
    <name type="common">Rice sheath blight fungus</name>
    <name type="synonym">Rhizoctonia solani</name>
    <dbReference type="NCBI Taxonomy" id="983506"/>
    <lineage>
        <taxon>Eukaryota</taxon>
        <taxon>Fungi</taxon>
        <taxon>Dikarya</taxon>
        <taxon>Basidiomycota</taxon>
        <taxon>Agaricomycotina</taxon>
        <taxon>Agaricomycetes</taxon>
        <taxon>Cantharellales</taxon>
        <taxon>Ceratobasidiaceae</taxon>
        <taxon>Rhizoctonia</taxon>
        <taxon>Rhizoctonia solani AG-1</taxon>
    </lineage>
</organism>
<dbReference type="HOGENOM" id="CLU_2514194_0_0_1"/>
<sequence length="85" mass="9619">MIDGFERVRSRPEFVTSCHLPRDLEHRSVFLLHKYGSSSVIMLIISKTRSLLTPLGPTKCGPQHFLSTLQCTGSYHLAHLEEPVD</sequence>
<protein>
    <submittedName>
        <fullName evidence="1">Uncharacterized protein</fullName>
    </submittedName>
</protein>
<accession>L8WZ63</accession>
<dbReference type="Proteomes" id="UP000011668">
    <property type="component" value="Unassembled WGS sequence"/>
</dbReference>
<keyword evidence="2" id="KW-1185">Reference proteome</keyword>
<evidence type="ECO:0000313" key="1">
    <source>
        <dbReference type="EMBL" id="ELU43366.1"/>
    </source>
</evidence>
<reference evidence="1 2" key="1">
    <citation type="journal article" date="2013" name="Nat. Commun.">
        <title>The evolution and pathogenic mechanisms of the rice sheath blight pathogen.</title>
        <authorList>
            <person name="Zheng A."/>
            <person name="Lin R."/>
            <person name="Xu L."/>
            <person name="Qin P."/>
            <person name="Tang C."/>
            <person name="Ai P."/>
            <person name="Zhang D."/>
            <person name="Liu Y."/>
            <person name="Sun Z."/>
            <person name="Feng H."/>
            <person name="Wang Y."/>
            <person name="Chen Y."/>
            <person name="Liang X."/>
            <person name="Fu R."/>
            <person name="Li Q."/>
            <person name="Zhang J."/>
            <person name="Yu X."/>
            <person name="Xie Z."/>
            <person name="Ding L."/>
            <person name="Guan P."/>
            <person name="Tang J."/>
            <person name="Liang Y."/>
            <person name="Wang S."/>
            <person name="Deng Q."/>
            <person name="Li S."/>
            <person name="Zhu J."/>
            <person name="Wang L."/>
            <person name="Liu H."/>
            <person name="Li P."/>
        </authorList>
    </citation>
    <scope>NUCLEOTIDE SEQUENCE [LARGE SCALE GENOMIC DNA]</scope>
    <source>
        <strain evidence="2">AG-1 IA</strain>
    </source>
</reference>
<comment type="caution">
    <text evidence="1">The sequence shown here is derived from an EMBL/GenBank/DDBJ whole genome shotgun (WGS) entry which is preliminary data.</text>
</comment>
<proteinExistence type="predicted"/>
<name>L8WZ63_THACA</name>